<dbReference type="Proteomes" id="UP000189299">
    <property type="component" value="Unassembled WGS sequence"/>
</dbReference>
<sequence>MEDRELQEFLERLGQEQKERERVAIQALILAKESRIAQAKLTSIESLKEITEGMYQQTNSVLPSTLKGALEGESAVAAEQYVKQMKQPTLLTPVKRG</sequence>
<dbReference type="AlphaFoldDB" id="A0A1V2UMX0"/>
<evidence type="ECO:0000313" key="1">
    <source>
        <dbReference type="EMBL" id="ONN44685.1"/>
    </source>
</evidence>
<name>A0A1V2UMX0_ENTMU</name>
<organism evidence="1 2">
    <name type="scientific">Enterococcus mundtii</name>
    <dbReference type="NCBI Taxonomy" id="53346"/>
    <lineage>
        <taxon>Bacteria</taxon>
        <taxon>Bacillati</taxon>
        <taxon>Bacillota</taxon>
        <taxon>Bacilli</taxon>
        <taxon>Lactobacillales</taxon>
        <taxon>Enterococcaceae</taxon>
        <taxon>Enterococcus</taxon>
    </lineage>
</organism>
<proteinExistence type="predicted"/>
<dbReference type="STRING" id="53346.A5802_001712"/>
<gene>
    <name evidence="1" type="ORF">BTN92_00700</name>
</gene>
<reference evidence="1 2" key="1">
    <citation type="submission" date="2016-12" db="EMBL/GenBank/DDBJ databases">
        <authorList>
            <person name="Song W.-J."/>
            <person name="Kurnit D.M."/>
        </authorList>
    </citation>
    <scope>NUCLEOTIDE SEQUENCE [LARGE SCALE GENOMIC DNA]</scope>
    <source>
        <strain evidence="1 2">CGB1038-1_S1</strain>
    </source>
</reference>
<evidence type="ECO:0000313" key="2">
    <source>
        <dbReference type="Proteomes" id="UP000189299"/>
    </source>
</evidence>
<accession>A0A1V2UMX0</accession>
<dbReference type="RefSeq" id="WP_077151112.1">
    <property type="nucleotide sequence ID" value="NZ_CABMMO010000001.1"/>
</dbReference>
<protein>
    <submittedName>
        <fullName evidence="1">Uncharacterized protein</fullName>
    </submittedName>
</protein>
<comment type="caution">
    <text evidence="1">The sequence shown here is derived from an EMBL/GenBank/DDBJ whole genome shotgun (WGS) entry which is preliminary data.</text>
</comment>
<dbReference type="EMBL" id="MSTR01000001">
    <property type="protein sequence ID" value="ONN44685.1"/>
    <property type="molecule type" value="Genomic_DNA"/>
</dbReference>